<feature type="transmembrane region" description="Helical" evidence="9">
    <location>
        <begin position="105"/>
        <end position="131"/>
    </location>
</feature>
<organism evidence="10 11">
    <name type="scientific">Tenacibaculum geojense</name>
    <dbReference type="NCBI Taxonomy" id="915352"/>
    <lineage>
        <taxon>Bacteria</taxon>
        <taxon>Pseudomonadati</taxon>
        <taxon>Bacteroidota</taxon>
        <taxon>Flavobacteriia</taxon>
        <taxon>Flavobacteriales</taxon>
        <taxon>Flavobacteriaceae</taxon>
        <taxon>Tenacibaculum</taxon>
    </lineage>
</organism>
<accession>A0ABW3JX52</accession>
<evidence type="ECO:0000256" key="9">
    <source>
        <dbReference type="SAM" id="Phobius"/>
    </source>
</evidence>
<keyword evidence="6" id="KW-0029">Amino-acid transport</keyword>
<dbReference type="NCBIfam" id="TIGR00796">
    <property type="entry name" value="livcs"/>
    <property type="match status" value="1"/>
</dbReference>
<comment type="subcellular location">
    <subcellularLocation>
        <location evidence="1">Cell membrane</location>
        <topology evidence="1">Multi-pass membrane protein</topology>
    </subcellularLocation>
</comment>
<dbReference type="PANTHER" id="PTHR30588:SF0">
    <property type="entry name" value="BRANCHED-CHAIN AMINO ACID PERMEASE BRNQ"/>
    <property type="match status" value="1"/>
</dbReference>
<comment type="caution">
    <text evidence="10">The sequence shown here is derived from an EMBL/GenBank/DDBJ whole genome shotgun (WGS) entry which is preliminary data.</text>
</comment>
<keyword evidence="11" id="KW-1185">Reference proteome</keyword>
<name>A0ABW3JX52_9FLAO</name>
<evidence type="ECO:0000256" key="8">
    <source>
        <dbReference type="ARBA" id="ARBA00023136"/>
    </source>
</evidence>
<feature type="transmembrane region" description="Helical" evidence="9">
    <location>
        <begin position="183"/>
        <end position="205"/>
    </location>
</feature>
<keyword evidence="4" id="KW-1003">Cell membrane</keyword>
<keyword evidence="7 9" id="KW-1133">Transmembrane helix</keyword>
<feature type="transmembrane region" description="Helical" evidence="9">
    <location>
        <begin position="38"/>
        <end position="61"/>
    </location>
</feature>
<evidence type="ECO:0000256" key="5">
    <source>
        <dbReference type="ARBA" id="ARBA00022692"/>
    </source>
</evidence>
<feature type="transmembrane region" description="Helical" evidence="9">
    <location>
        <begin position="272"/>
        <end position="295"/>
    </location>
</feature>
<evidence type="ECO:0000256" key="4">
    <source>
        <dbReference type="ARBA" id="ARBA00022475"/>
    </source>
</evidence>
<evidence type="ECO:0000313" key="11">
    <source>
        <dbReference type="Proteomes" id="UP001597062"/>
    </source>
</evidence>
<evidence type="ECO:0000256" key="2">
    <source>
        <dbReference type="ARBA" id="ARBA00008540"/>
    </source>
</evidence>
<feature type="transmembrane region" description="Helical" evidence="9">
    <location>
        <begin position="360"/>
        <end position="382"/>
    </location>
</feature>
<evidence type="ECO:0000256" key="3">
    <source>
        <dbReference type="ARBA" id="ARBA00022448"/>
    </source>
</evidence>
<proteinExistence type="inferred from homology"/>
<feature type="transmembrane region" description="Helical" evidence="9">
    <location>
        <begin position="143"/>
        <end position="163"/>
    </location>
</feature>
<feature type="transmembrane region" description="Helical" evidence="9">
    <location>
        <begin position="7"/>
        <end position="26"/>
    </location>
</feature>
<dbReference type="Pfam" id="PF05525">
    <property type="entry name" value="Branch_AA_trans"/>
    <property type="match status" value="1"/>
</dbReference>
<feature type="transmembrane region" description="Helical" evidence="9">
    <location>
        <begin position="332"/>
        <end position="353"/>
    </location>
</feature>
<evidence type="ECO:0000256" key="6">
    <source>
        <dbReference type="ARBA" id="ARBA00022970"/>
    </source>
</evidence>
<protein>
    <submittedName>
        <fullName evidence="10">Branched-chain amino acid transport system II carrier protein</fullName>
    </submittedName>
</protein>
<keyword evidence="8 9" id="KW-0472">Membrane</keyword>
<feature type="transmembrane region" description="Helical" evidence="9">
    <location>
        <begin position="217"/>
        <end position="238"/>
    </location>
</feature>
<keyword evidence="5 9" id="KW-0812">Transmembrane</keyword>
<feature type="transmembrane region" description="Helical" evidence="9">
    <location>
        <begin position="307"/>
        <end position="326"/>
    </location>
</feature>
<comment type="similarity">
    <text evidence="2">Belongs to the branched chain amino acid transporter family.</text>
</comment>
<evidence type="ECO:0000256" key="1">
    <source>
        <dbReference type="ARBA" id="ARBA00004651"/>
    </source>
</evidence>
<feature type="transmembrane region" description="Helical" evidence="9">
    <location>
        <begin position="73"/>
        <end position="93"/>
    </location>
</feature>
<dbReference type="InterPro" id="IPR004685">
    <property type="entry name" value="Brnchd-chn_aa_trnsp_Livcs"/>
</dbReference>
<dbReference type="EMBL" id="JBHTJR010000051">
    <property type="protein sequence ID" value="MFD0993947.1"/>
    <property type="molecule type" value="Genomic_DNA"/>
</dbReference>
<dbReference type="Proteomes" id="UP001597062">
    <property type="component" value="Unassembled WGS sequence"/>
</dbReference>
<evidence type="ECO:0000313" key="10">
    <source>
        <dbReference type="EMBL" id="MFD0993947.1"/>
    </source>
</evidence>
<keyword evidence="3" id="KW-0813">Transport</keyword>
<dbReference type="PANTHER" id="PTHR30588">
    <property type="entry name" value="BRANCHED-CHAIN AMINO ACID TRANSPORT SYSTEM 2 CARRIER PROTEIN"/>
    <property type="match status" value="1"/>
</dbReference>
<feature type="transmembrane region" description="Helical" evidence="9">
    <location>
        <begin position="402"/>
        <end position="420"/>
    </location>
</feature>
<reference evidence="11" key="1">
    <citation type="journal article" date="2019" name="Int. J. Syst. Evol. Microbiol.">
        <title>The Global Catalogue of Microorganisms (GCM) 10K type strain sequencing project: providing services to taxonomists for standard genome sequencing and annotation.</title>
        <authorList>
            <consortium name="The Broad Institute Genomics Platform"/>
            <consortium name="The Broad Institute Genome Sequencing Center for Infectious Disease"/>
            <person name="Wu L."/>
            <person name="Ma J."/>
        </authorList>
    </citation>
    <scope>NUCLEOTIDE SEQUENCE [LARGE SCALE GENOMIC DNA]</scope>
    <source>
        <strain evidence="11">CCUG 60527</strain>
    </source>
</reference>
<sequence>MNSKKQVLITGFALFSMFFGAGNLILPPFLGKNAGESWLWVTIGFFLTAVIIPFLGILAHARIQGTMYDFAKKISSTFSTFYCVIMYTIAITLPAPRTASVTHEIAIAPFFNTSSLVTSSIYFLGVLLFAINRSKVLDYLGKFLTPIIIIIIASIIFVGIFSSPNEISAGIYDAPFVAGLLEGYQTFDAIAAVVVGGILVISLNINTNGSFQDKKQLITKAGIIAGLGLLFIYAGLIMNGAFWSTNFATDASRTTILNGLSTYTLGKIGTSFLSVLVALACFTTAVGIVTGTADFVKGLFNNNSKAYTITVVLGCILGVLIGQFDVSYIIDIALPALMFIYPITIVLIILNVLNPKYTSVIVFRVVVLITFTFSIPDFLQFFIDESQLNTIQKIIPFAKHNLGWVLPAVFSFVVTNLLFAQKKPAV</sequence>
<gene>
    <name evidence="10" type="primary">brnQ</name>
    <name evidence="10" type="ORF">ACFQ1U_12090</name>
</gene>
<dbReference type="RefSeq" id="WP_386108716.1">
    <property type="nucleotide sequence ID" value="NZ_JBHTJR010000051.1"/>
</dbReference>
<evidence type="ECO:0000256" key="7">
    <source>
        <dbReference type="ARBA" id="ARBA00022989"/>
    </source>
</evidence>